<keyword evidence="2" id="KW-0805">Transcription regulation</keyword>
<dbReference type="GO" id="GO:0043565">
    <property type="term" value="F:sequence-specific DNA binding"/>
    <property type="evidence" value="ECO:0007669"/>
    <property type="project" value="TreeGrafter"/>
</dbReference>
<gene>
    <name evidence="6" type="ORF">RR42_m2499</name>
</gene>
<dbReference type="InterPro" id="IPR005119">
    <property type="entry name" value="LysR_subst-bd"/>
</dbReference>
<dbReference type="STRING" id="68895.RR42_m2499"/>
<evidence type="ECO:0000256" key="1">
    <source>
        <dbReference type="ARBA" id="ARBA00009437"/>
    </source>
</evidence>
<accession>A0A0C4YGR4</accession>
<evidence type="ECO:0000259" key="5">
    <source>
        <dbReference type="PROSITE" id="PS50931"/>
    </source>
</evidence>
<comment type="similarity">
    <text evidence="1">Belongs to the LysR transcriptional regulatory family.</text>
</comment>
<evidence type="ECO:0000256" key="2">
    <source>
        <dbReference type="ARBA" id="ARBA00023015"/>
    </source>
</evidence>
<dbReference type="SUPFAM" id="SSF53850">
    <property type="entry name" value="Periplasmic binding protein-like II"/>
    <property type="match status" value="1"/>
</dbReference>
<evidence type="ECO:0000256" key="4">
    <source>
        <dbReference type="ARBA" id="ARBA00023163"/>
    </source>
</evidence>
<keyword evidence="3" id="KW-0238">DNA-binding</keyword>
<keyword evidence="4" id="KW-0804">Transcription</keyword>
<dbReference type="Gene3D" id="1.10.10.10">
    <property type="entry name" value="Winged helix-like DNA-binding domain superfamily/Winged helix DNA-binding domain"/>
    <property type="match status" value="1"/>
</dbReference>
<organism evidence="6 7">
    <name type="scientific">Cupriavidus basilensis</name>
    <dbReference type="NCBI Taxonomy" id="68895"/>
    <lineage>
        <taxon>Bacteria</taxon>
        <taxon>Pseudomonadati</taxon>
        <taxon>Pseudomonadota</taxon>
        <taxon>Betaproteobacteria</taxon>
        <taxon>Burkholderiales</taxon>
        <taxon>Burkholderiaceae</taxon>
        <taxon>Cupriavidus</taxon>
    </lineage>
</organism>
<dbReference type="InterPro" id="IPR036388">
    <property type="entry name" value="WH-like_DNA-bd_sf"/>
</dbReference>
<keyword evidence="7" id="KW-1185">Reference proteome</keyword>
<dbReference type="PANTHER" id="PTHR30427">
    <property type="entry name" value="TRANSCRIPTIONAL ACTIVATOR PROTEIN LYSR"/>
    <property type="match status" value="1"/>
</dbReference>
<dbReference type="CDD" id="cd08415">
    <property type="entry name" value="PBP2_LysR_opines_like"/>
    <property type="match status" value="1"/>
</dbReference>
<dbReference type="EMBL" id="CP010536">
    <property type="protein sequence ID" value="AJG19891.1"/>
    <property type="molecule type" value="Genomic_DNA"/>
</dbReference>
<reference evidence="6 7" key="1">
    <citation type="journal article" date="2015" name="Genome Announc.">
        <title>Complete Genome Sequence of Cupriavidus basilensis 4G11, Isolated from the Oak Ridge Field Research Center Site.</title>
        <authorList>
            <person name="Ray J."/>
            <person name="Waters R.J."/>
            <person name="Skerker J.M."/>
            <person name="Kuehl J.V."/>
            <person name="Price M.N."/>
            <person name="Huang J."/>
            <person name="Chakraborty R."/>
            <person name="Arkin A.P."/>
            <person name="Deutschbauer A."/>
        </authorList>
    </citation>
    <scope>NUCLEOTIDE SEQUENCE [LARGE SCALE GENOMIC DNA]</scope>
    <source>
        <strain evidence="6">4G11</strain>
    </source>
</reference>
<evidence type="ECO:0000313" key="7">
    <source>
        <dbReference type="Proteomes" id="UP000031843"/>
    </source>
</evidence>
<dbReference type="Gene3D" id="3.40.190.290">
    <property type="match status" value="1"/>
</dbReference>
<protein>
    <submittedName>
        <fullName evidence="6">Positive regulator for lys</fullName>
    </submittedName>
</protein>
<dbReference type="Pfam" id="PF03466">
    <property type="entry name" value="LysR_substrate"/>
    <property type="match status" value="1"/>
</dbReference>
<evidence type="ECO:0000313" key="6">
    <source>
        <dbReference type="EMBL" id="AJG19891.1"/>
    </source>
</evidence>
<dbReference type="InterPro" id="IPR036390">
    <property type="entry name" value="WH_DNA-bd_sf"/>
</dbReference>
<dbReference type="KEGG" id="cbw:RR42_m2499"/>
<feature type="domain" description="HTH lysR-type" evidence="5">
    <location>
        <begin position="9"/>
        <end position="66"/>
    </location>
</feature>
<dbReference type="Pfam" id="PF00126">
    <property type="entry name" value="HTH_1"/>
    <property type="match status" value="1"/>
</dbReference>
<sequence length="304" mass="33415">MLFPMPRPLNFREIEAFRAVMLTGTTTAAAVMLHTTQPSVSRLLAQMQAAAELKLFDIQKGRLRPTQEARRLFETVQHHFMGLARIEQDVAVLRKSGTGVLRIGCTPSLGLGVMPQVVGEFSRRHADVHVNLQTVGGHHLREGLLNGQYDLVLSTSHLDDPHFDVRVMHRTNAVCVMHPSHALAGRGMIHVRDLQGQFLLTLNADDELHVAFLRGMRQWQVEPSATIETTYSGTICSMAAEGAGIGIVNPYVAEVFAHGLRVLTLLPACPVEVRMALSSQSASSAITEEFAALLETRFAAREAR</sequence>
<evidence type="ECO:0000256" key="3">
    <source>
        <dbReference type="ARBA" id="ARBA00023125"/>
    </source>
</evidence>
<dbReference type="InterPro" id="IPR037424">
    <property type="entry name" value="NocR_PBP2"/>
</dbReference>
<dbReference type="InterPro" id="IPR000847">
    <property type="entry name" value="LysR_HTH_N"/>
</dbReference>
<dbReference type="GO" id="GO:0010628">
    <property type="term" value="P:positive regulation of gene expression"/>
    <property type="evidence" value="ECO:0007669"/>
    <property type="project" value="TreeGrafter"/>
</dbReference>
<dbReference type="GO" id="GO:0003700">
    <property type="term" value="F:DNA-binding transcription factor activity"/>
    <property type="evidence" value="ECO:0007669"/>
    <property type="project" value="InterPro"/>
</dbReference>
<name>A0A0C4YGR4_9BURK</name>
<dbReference type="GO" id="GO:0009089">
    <property type="term" value="P:lysine biosynthetic process via diaminopimelate"/>
    <property type="evidence" value="ECO:0007669"/>
    <property type="project" value="TreeGrafter"/>
</dbReference>
<dbReference type="PROSITE" id="PS50931">
    <property type="entry name" value="HTH_LYSR"/>
    <property type="match status" value="1"/>
</dbReference>
<dbReference type="Proteomes" id="UP000031843">
    <property type="component" value="Chromosome main"/>
</dbReference>
<dbReference type="PANTHER" id="PTHR30427:SF1">
    <property type="entry name" value="TRANSCRIPTIONAL ACTIVATOR PROTEIN LYSR"/>
    <property type="match status" value="1"/>
</dbReference>
<dbReference type="AlphaFoldDB" id="A0A0C4YGR4"/>
<proteinExistence type="inferred from homology"/>
<dbReference type="SUPFAM" id="SSF46785">
    <property type="entry name" value="Winged helix' DNA-binding domain"/>
    <property type="match status" value="1"/>
</dbReference>